<dbReference type="InterPro" id="IPR050882">
    <property type="entry name" value="Prepilin_peptidase/N-MTase"/>
</dbReference>
<feature type="transmembrane region" description="Helical" evidence="10">
    <location>
        <begin position="6"/>
        <end position="28"/>
    </location>
</feature>
<dbReference type="InterPro" id="IPR000045">
    <property type="entry name" value="Prepilin_IV_endopep_pep"/>
</dbReference>
<evidence type="ECO:0000256" key="8">
    <source>
        <dbReference type="RuleBase" id="RU003793"/>
    </source>
</evidence>
<dbReference type="PANTHER" id="PTHR30487">
    <property type="entry name" value="TYPE 4 PREPILIN-LIKE PROTEINS LEADER PEPTIDE-PROCESSING ENZYME"/>
    <property type="match status" value="1"/>
</dbReference>
<dbReference type="Pfam" id="PF06750">
    <property type="entry name" value="A24_N_bact"/>
    <property type="match status" value="1"/>
</dbReference>
<keyword evidence="14" id="KW-1185">Reference proteome</keyword>
<evidence type="ECO:0000256" key="1">
    <source>
        <dbReference type="ARBA" id="ARBA00004429"/>
    </source>
</evidence>
<evidence type="ECO:0000256" key="4">
    <source>
        <dbReference type="ARBA" id="ARBA00022519"/>
    </source>
</evidence>
<keyword evidence="9" id="KW-0645">Protease</keyword>
<feature type="transmembrane region" description="Helical" evidence="10">
    <location>
        <begin position="139"/>
        <end position="161"/>
    </location>
</feature>
<comment type="catalytic activity">
    <reaction evidence="9">
        <text>Typically cleaves a -Gly-|-Phe- bond to release an N-terminal, basic peptide of 5-8 residues from type IV prepilin, and then N-methylates the new N-terminal amino group, the methyl donor being S-adenosyl-L-methionine.</text>
        <dbReference type="EC" id="3.4.23.43"/>
    </reaction>
</comment>
<feature type="transmembrane region" description="Helical" evidence="10">
    <location>
        <begin position="249"/>
        <end position="271"/>
    </location>
</feature>
<keyword evidence="3" id="KW-1003">Cell membrane</keyword>
<dbReference type="Pfam" id="PF01478">
    <property type="entry name" value="Peptidase_A24"/>
    <property type="match status" value="1"/>
</dbReference>
<feature type="domain" description="Prepilin peptidase A24 N-terminal" evidence="12">
    <location>
        <begin position="14"/>
        <end position="96"/>
    </location>
</feature>
<evidence type="ECO:0000256" key="3">
    <source>
        <dbReference type="ARBA" id="ARBA00022475"/>
    </source>
</evidence>
<evidence type="ECO:0000256" key="7">
    <source>
        <dbReference type="ARBA" id="ARBA00023136"/>
    </source>
</evidence>
<keyword evidence="5 9" id="KW-0812">Transmembrane</keyword>
<evidence type="ECO:0000256" key="10">
    <source>
        <dbReference type="SAM" id="Phobius"/>
    </source>
</evidence>
<evidence type="ECO:0000256" key="2">
    <source>
        <dbReference type="ARBA" id="ARBA00005801"/>
    </source>
</evidence>
<name>A0ABN2GHI4_9MICO</name>
<comment type="subcellular location">
    <subcellularLocation>
        <location evidence="1">Cell inner membrane</location>
        <topology evidence="1">Multi-pass membrane protein</topology>
    </subcellularLocation>
    <subcellularLocation>
        <location evidence="9">Cell membrane</location>
        <topology evidence="9">Multi-pass membrane protein</topology>
    </subcellularLocation>
</comment>
<keyword evidence="7 10" id="KW-0472">Membrane</keyword>
<dbReference type="EC" id="2.1.1.-" evidence="9"/>
<keyword evidence="6 10" id="KW-1133">Transmembrane helix</keyword>
<sequence length="277" mass="29378">MTSLTPLLVVCAGLLGLAIGSFLNVVAYRVPAGIPLTRESRCPKCDTAIAARHNVPVIGWLALRGKCAHCGAPISTRYPLVEAFTGVAFAAVAWFFLAAFPDTPWARMPIALALVVIAYLYFAAISIVLTLIDLDTHRLPNAIVLPSYPIAIVLLTLAALFSADWPALLRAGIGMAILYAFYFLLRLIRPGGMGGGDVKLAGIVGLFLGWIGWGALAVGAFFAFVYGGVFGIALMIARRARRKTAIPFGPWMILGAWTGVFAGESIGSAYLSLYTGS</sequence>
<evidence type="ECO:0000259" key="11">
    <source>
        <dbReference type="Pfam" id="PF01478"/>
    </source>
</evidence>
<evidence type="ECO:0000256" key="5">
    <source>
        <dbReference type="ARBA" id="ARBA00022692"/>
    </source>
</evidence>
<organism evidence="13 14">
    <name type="scientific">Microbacterium lacus</name>
    <dbReference type="NCBI Taxonomy" id="415217"/>
    <lineage>
        <taxon>Bacteria</taxon>
        <taxon>Bacillati</taxon>
        <taxon>Actinomycetota</taxon>
        <taxon>Actinomycetes</taxon>
        <taxon>Micrococcales</taxon>
        <taxon>Microbacteriaceae</taxon>
        <taxon>Microbacterium</taxon>
    </lineage>
</organism>
<reference evidence="13 14" key="1">
    <citation type="journal article" date="2019" name="Int. J. Syst. Evol. Microbiol.">
        <title>The Global Catalogue of Microorganisms (GCM) 10K type strain sequencing project: providing services to taxonomists for standard genome sequencing and annotation.</title>
        <authorList>
            <consortium name="The Broad Institute Genomics Platform"/>
            <consortium name="The Broad Institute Genome Sequencing Center for Infectious Disease"/>
            <person name="Wu L."/>
            <person name="Ma J."/>
        </authorList>
    </citation>
    <scope>NUCLEOTIDE SEQUENCE [LARGE SCALE GENOMIC DNA]</scope>
    <source>
        <strain evidence="13 14">JCM 15575</strain>
    </source>
</reference>
<dbReference type="PANTHER" id="PTHR30487:SF0">
    <property type="entry name" value="PREPILIN LEADER PEPTIDASE_N-METHYLTRANSFERASE-RELATED"/>
    <property type="match status" value="1"/>
</dbReference>
<feature type="domain" description="Prepilin type IV endopeptidase peptidase" evidence="11">
    <location>
        <begin position="121"/>
        <end position="232"/>
    </location>
</feature>
<keyword evidence="9" id="KW-0489">Methyltransferase</keyword>
<dbReference type="RefSeq" id="WP_344053053.1">
    <property type="nucleotide sequence ID" value="NZ_BAAAPK010000001.1"/>
</dbReference>
<evidence type="ECO:0000256" key="6">
    <source>
        <dbReference type="ARBA" id="ARBA00022989"/>
    </source>
</evidence>
<feature type="transmembrane region" description="Helical" evidence="10">
    <location>
        <begin position="80"/>
        <end position="98"/>
    </location>
</feature>
<feature type="transmembrane region" description="Helical" evidence="10">
    <location>
        <begin position="219"/>
        <end position="237"/>
    </location>
</feature>
<dbReference type="PRINTS" id="PR00864">
    <property type="entry name" value="PREPILNPTASE"/>
</dbReference>
<evidence type="ECO:0000313" key="14">
    <source>
        <dbReference type="Proteomes" id="UP001500596"/>
    </source>
</evidence>
<feature type="transmembrane region" description="Helical" evidence="10">
    <location>
        <begin position="167"/>
        <end position="185"/>
    </location>
</feature>
<dbReference type="Gene3D" id="1.20.120.1220">
    <property type="match status" value="1"/>
</dbReference>
<evidence type="ECO:0000259" key="12">
    <source>
        <dbReference type="Pfam" id="PF06750"/>
    </source>
</evidence>
<accession>A0ABN2GHI4</accession>
<evidence type="ECO:0000313" key="13">
    <source>
        <dbReference type="EMBL" id="GAA1671380.1"/>
    </source>
</evidence>
<dbReference type="InterPro" id="IPR010627">
    <property type="entry name" value="Prepilin_pept_A24_N"/>
</dbReference>
<gene>
    <name evidence="13" type="ORF">GCM10009807_14340</name>
</gene>
<comment type="function">
    <text evidence="9">Plays an essential role in type IV pili and type II pseudopili formation by proteolytically removing the leader sequence from substrate proteins and subsequently monomethylating the alpha-amino group of the newly exposed N-terminal phenylalanine.</text>
</comment>
<protein>
    <recommendedName>
        <fullName evidence="9">Prepilin leader peptidase/N-methyltransferase</fullName>
        <ecNumber evidence="9">2.1.1.-</ecNumber>
        <ecNumber evidence="9">3.4.23.43</ecNumber>
    </recommendedName>
</protein>
<dbReference type="EC" id="3.4.23.43" evidence="9"/>
<proteinExistence type="inferred from homology"/>
<keyword evidence="9" id="KW-0378">Hydrolase</keyword>
<keyword evidence="9" id="KW-0808">Transferase</keyword>
<dbReference type="Proteomes" id="UP001500596">
    <property type="component" value="Unassembled WGS sequence"/>
</dbReference>
<keyword evidence="9" id="KW-0511">Multifunctional enzyme</keyword>
<comment type="caution">
    <text evidence="13">The sequence shown here is derived from an EMBL/GenBank/DDBJ whole genome shotgun (WGS) entry which is preliminary data.</text>
</comment>
<dbReference type="InterPro" id="IPR014032">
    <property type="entry name" value="Peptidase_A24A_bac"/>
</dbReference>
<dbReference type="EMBL" id="BAAAPK010000001">
    <property type="protein sequence ID" value="GAA1671380.1"/>
    <property type="molecule type" value="Genomic_DNA"/>
</dbReference>
<keyword evidence="4" id="KW-0997">Cell inner membrane</keyword>
<evidence type="ECO:0000256" key="9">
    <source>
        <dbReference type="RuleBase" id="RU003794"/>
    </source>
</evidence>
<comment type="similarity">
    <text evidence="2 8">Belongs to the peptidase A24 family.</text>
</comment>
<feature type="transmembrane region" description="Helical" evidence="10">
    <location>
        <begin position="110"/>
        <end position="132"/>
    </location>
</feature>